<dbReference type="Gene3D" id="3.80.10.10">
    <property type="entry name" value="Ribonuclease Inhibitor"/>
    <property type="match status" value="1"/>
</dbReference>
<dbReference type="InterPro" id="IPR032675">
    <property type="entry name" value="LRR_dom_sf"/>
</dbReference>
<dbReference type="InterPro" id="IPR003591">
    <property type="entry name" value="Leu-rich_rpt_typical-subtyp"/>
</dbReference>
<dbReference type="PANTHER" id="PTHR48057">
    <property type="entry name" value="LEUCINE-RICH REPEAT SERINE/THREONINE-PROTEIN KINASE 1"/>
    <property type="match status" value="1"/>
</dbReference>
<comment type="caution">
    <text evidence="4">The sequence shown here is derived from an EMBL/GenBank/DDBJ whole genome shotgun (WGS) entry which is preliminary data.</text>
</comment>
<name>S7XQB7_SPRLO</name>
<keyword evidence="2" id="KW-0677">Repeat</keyword>
<keyword evidence="3" id="KW-0732">Signal</keyword>
<dbReference type="OrthoDB" id="660555at2759"/>
<dbReference type="PROSITE" id="PS51450">
    <property type="entry name" value="LRR"/>
    <property type="match status" value="3"/>
</dbReference>
<keyword evidence="1" id="KW-0433">Leucine-rich repeat</keyword>
<gene>
    <name evidence="4" type="ORF">SLOPH_2640</name>
</gene>
<dbReference type="STRING" id="1358809.S7XQB7"/>
<feature type="signal peptide" evidence="3">
    <location>
        <begin position="1"/>
        <end position="16"/>
    </location>
</feature>
<evidence type="ECO:0000313" key="4">
    <source>
        <dbReference type="EMBL" id="EPR78148.1"/>
    </source>
</evidence>
<accession>S7XQB7</accession>
<evidence type="ECO:0000256" key="3">
    <source>
        <dbReference type="SAM" id="SignalP"/>
    </source>
</evidence>
<dbReference type="Pfam" id="PF13855">
    <property type="entry name" value="LRR_8"/>
    <property type="match status" value="1"/>
</dbReference>
<protein>
    <submittedName>
        <fullName evidence="4">Leucine rich repeat protein</fullName>
    </submittedName>
</protein>
<dbReference type="AlphaFoldDB" id="S7XQB7"/>
<sequence length="402" mass="46593">MLFIMMIVLACSSVDDFNLIKFINDEDDNSNLELIPVDMDKSVYFEENVNVEGVNNSDTMLRAPPNILSPQTSYEEITDNNLENMCSNIENSDFFECLEKTLKELISNNIDGFTDNSHCEEHIKSPENQNNENNLENENSYISIGRHSDKDNVQENINPESQINYINDNNDNLHNIEIFDSNETWMEVIPIPKENENNSEIPSSSRNNSTNIFQNIKLIEIIYTKNKIDLSEMHLLHEKKINGRVEYILNLASQNLSNIQVITFKNIQHLNLDHNDLSYIPNEIFNLHSLKSLSLENNKISKIPYEINKLQSLKKLNVDKNQLTNVIEINNLLYLSIQYNKIRCLNHVNKIKSLIKLKIDNNYINIDKLNINNLEFLSLSNIKQTSLIFLKNLNKLKILDCS</sequence>
<dbReference type="SUPFAM" id="SSF52058">
    <property type="entry name" value="L domain-like"/>
    <property type="match status" value="1"/>
</dbReference>
<dbReference type="InterPro" id="IPR052595">
    <property type="entry name" value="LRRC69/RLP"/>
</dbReference>
<feature type="chain" id="PRO_5004559497" evidence="3">
    <location>
        <begin position="17"/>
        <end position="402"/>
    </location>
</feature>
<dbReference type="SMART" id="SM00369">
    <property type="entry name" value="LRR_TYP"/>
    <property type="match status" value="2"/>
</dbReference>
<organism evidence="4 5">
    <name type="scientific">Spraguea lophii (strain 42_110)</name>
    <name type="common">Microsporidian parasite</name>
    <dbReference type="NCBI Taxonomy" id="1358809"/>
    <lineage>
        <taxon>Eukaryota</taxon>
        <taxon>Fungi</taxon>
        <taxon>Fungi incertae sedis</taxon>
        <taxon>Microsporidia</taxon>
        <taxon>Spragueidae</taxon>
        <taxon>Spraguea</taxon>
    </lineage>
</organism>
<feature type="non-terminal residue" evidence="4">
    <location>
        <position position="402"/>
    </location>
</feature>
<dbReference type="Proteomes" id="UP000014978">
    <property type="component" value="Unassembled WGS sequence"/>
</dbReference>
<evidence type="ECO:0000256" key="1">
    <source>
        <dbReference type="ARBA" id="ARBA00022614"/>
    </source>
</evidence>
<dbReference type="HOGENOM" id="CLU_685443_0_0_1"/>
<evidence type="ECO:0000256" key="2">
    <source>
        <dbReference type="ARBA" id="ARBA00022737"/>
    </source>
</evidence>
<dbReference type="VEuPathDB" id="MicrosporidiaDB:SLOPH_2640"/>
<proteinExistence type="predicted"/>
<reference evidence="5" key="1">
    <citation type="journal article" date="2013" name="PLoS Genet.">
        <title>The genome of Spraguea lophii and the basis of host-microsporidian interactions.</title>
        <authorList>
            <person name="Campbell S.E."/>
            <person name="Williams T.A."/>
            <person name="Yousuf A."/>
            <person name="Soanes D.M."/>
            <person name="Paszkiewicz K.H."/>
            <person name="Williams B.A.P."/>
        </authorList>
    </citation>
    <scope>NUCLEOTIDE SEQUENCE [LARGE SCALE GENOMIC DNA]</scope>
    <source>
        <strain evidence="5">42_110</strain>
    </source>
</reference>
<dbReference type="InterPro" id="IPR001611">
    <property type="entry name" value="Leu-rich_rpt"/>
</dbReference>
<keyword evidence="5" id="KW-1185">Reference proteome</keyword>
<dbReference type="InParanoid" id="S7XQB7"/>
<dbReference type="EMBL" id="ATCN01000999">
    <property type="protein sequence ID" value="EPR78148.1"/>
    <property type="molecule type" value="Genomic_DNA"/>
</dbReference>
<evidence type="ECO:0000313" key="5">
    <source>
        <dbReference type="Proteomes" id="UP000014978"/>
    </source>
</evidence>
<dbReference type="PANTHER" id="PTHR48057:SF7">
    <property type="entry name" value="LEUCINE-RICH REPEAT SERINE_THREONINE-PROTEIN KINASE 1"/>
    <property type="match status" value="1"/>
</dbReference>